<dbReference type="Proteomes" id="UP000036834">
    <property type="component" value="Unassembled WGS sequence"/>
</dbReference>
<dbReference type="InterPro" id="IPR019888">
    <property type="entry name" value="Tscrpt_reg_AsnC-like"/>
</dbReference>
<keyword evidence="2" id="KW-0238">DNA-binding</keyword>
<proteinExistence type="predicted"/>
<gene>
    <name evidence="6" type="ORF">ADS79_00695</name>
    <name evidence="5" type="ORF">BRE01_18650</name>
</gene>
<evidence type="ECO:0000313" key="5">
    <source>
        <dbReference type="EMBL" id="GED68163.1"/>
    </source>
</evidence>
<evidence type="ECO:0000313" key="7">
    <source>
        <dbReference type="Proteomes" id="UP000036834"/>
    </source>
</evidence>
<keyword evidence="3" id="KW-0804">Transcription</keyword>
<dbReference type="SUPFAM" id="SSF54909">
    <property type="entry name" value="Dimeric alpha+beta barrel"/>
    <property type="match status" value="1"/>
</dbReference>
<dbReference type="Pfam" id="PF01037">
    <property type="entry name" value="AsnC_trans_reg"/>
    <property type="match status" value="1"/>
</dbReference>
<dbReference type="EMBL" id="LGIQ01000002">
    <property type="protein sequence ID" value="KNB74266.1"/>
    <property type="molecule type" value="Genomic_DNA"/>
</dbReference>
<protein>
    <submittedName>
        <fullName evidence="6">Transcriptional regulator</fullName>
    </submittedName>
</protein>
<dbReference type="OrthoDB" id="529868at2"/>
<dbReference type="Gene3D" id="3.30.70.920">
    <property type="match status" value="1"/>
</dbReference>
<dbReference type="InterPro" id="IPR019885">
    <property type="entry name" value="Tscrpt_reg_HTH_AsnC-type_CS"/>
</dbReference>
<evidence type="ECO:0000259" key="4">
    <source>
        <dbReference type="PROSITE" id="PS50956"/>
    </source>
</evidence>
<dbReference type="GO" id="GO:0043565">
    <property type="term" value="F:sequence-specific DNA binding"/>
    <property type="evidence" value="ECO:0007669"/>
    <property type="project" value="InterPro"/>
</dbReference>
<dbReference type="InterPro" id="IPR036390">
    <property type="entry name" value="WH_DNA-bd_sf"/>
</dbReference>
<evidence type="ECO:0000313" key="6">
    <source>
        <dbReference type="EMBL" id="KNB74266.1"/>
    </source>
</evidence>
<organism evidence="6 7">
    <name type="scientific">Brevibacillus reuszeri</name>
    <dbReference type="NCBI Taxonomy" id="54915"/>
    <lineage>
        <taxon>Bacteria</taxon>
        <taxon>Bacillati</taxon>
        <taxon>Bacillota</taxon>
        <taxon>Bacilli</taxon>
        <taxon>Bacillales</taxon>
        <taxon>Paenibacillaceae</taxon>
        <taxon>Brevibacillus</taxon>
    </lineage>
</organism>
<dbReference type="PRINTS" id="PR00033">
    <property type="entry name" value="HTHASNC"/>
</dbReference>
<dbReference type="InterPro" id="IPR011008">
    <property type="entry name" value="Dimeric_a/b-barrel"/>
</dbReference>
<dbReference type="Pfam" id="PF13404">
    <property type="entry name" value="HTH_AsnC-type"/>
    <property type="match status" value="1"/>
</dbReference>
<reference evidence="5 8" key="3">
    <citation type="submission" date="2019-06" db="EMBL/GenBank/DDBJ databases">
        <title>Whole genome shotgun sequence of Brevibacillus reuszeri NBRC 15719.</title>
        <authorList>
            <person name="Hosoyama A."/>
            <person name="Uohara A."/>
            <person name="Ohji S."/>
            <person name="Ichikawa N."/>
        </authorList>
    </citation>
    <scope>NUCLEOTIDE SEQUENCE [LARGE SCALE GENOMIC DNA]</scope>
    <source>
        <strain evidence="5 8">NBRC 15719</strain>
    </source>
</reference>
<dbReference type="InterPro" id="IPR036388">
    <property type="entry name" value="WH-like_DNA-bd_sf"/>
</dbReference>
<dbReference type="PANTHER" id="PTHR43413">
    <property type="entry name" value="TRANSCRIPTIONAL REGULATOR, ASNC FAMILY"/>
    <property type="match status" value="1"/>
</dbReference>
<dbReference type="InterPro" id="IPR011991">
    <property type="entry name" value="ArsR-like_HTH"/>
</dbReference>
<dbReference type="RefSeq" id="WP_049736503.1">
    <property type="nucleotide sequence ID" value="NZ_BEXF01000014.1"/>
</dbReference>
<feature type="domain" description="HTH asnC-type" evidence="4">
    <location>
        <begin position="13"/>
        <end position="73"/>
    </location>
</feature>
<evidence type="ECO:0000313" key="8">
    <source>
        <dbReference type="Proteomes" id="UP000319578"/>
    </source>
</evidence>
<dbReference type="Gene3D" id="1.10.10.10">
    <property type="entry name" value="Winged helix-like DNA-binding domain superfamily/Winged helix DNA-binding domain"/>
    <property type="match status" value="1"/>
</dbReference>
<dbReference type="AlphaFoldDB" id="A0A0K9Z030"/>
<keyword evidence="8" id="KW-1185">Reference proteome</keyword>
<evidence type="ECO:0000256" key="3">
    <source>
        <dbReference type="ARBA" id="ARBA00023163"/>
    </source>
</evidence>
<sequence length="158" mass="18075">MEEMFRRSLYPELDDTDYGIIRALQENARLPFTQIAKDLGVTEKTIRMRVQQMQDEGILSLVGIVNPVKAGLHVQAIIHIATEADKLDEVVAALNAIIEVRLIVLTSGEYQLFTQVLVRSYDELSQFLMKKLNKIPGITRMNVINELKILKSKYNFVR</sequence>
<reference evidence="6" key="2">
    <citation type="submission" date="2015-07" db="EMBL/GenBank/DDBJ databases">
        <title>MeaNS - Measles Nucleotide Surveillance Program.</title>
        <authorList>
            <person name="Tran T."/>
            <person name="Druce J."/>
        </authorList>
    </citation>
    <scope>NUCLEOTIDE SEQUENCE</scope>
    <source>
        <strain evidence="6">DSM 9887</strain>
    </source>
</reference>
<dbReference type="PROSITE" id="PS50956">
    <property type="entry name" value="HTH_ASNC_2"/>
    <property type="match status" value="1"/>
</dbReference>
<dbReference type="InterPro" id="IPR050684">
    <property type="entry name" value="HTH-Siroheme_Decarb"/>
</dbReference>
<dbReference type="SUPFAM" id="SSF46785">
    <property type="entry name" value="Winged helix' DNA-binding domain"/>
    <property type="match status" value="1"/>
</dbReference>
<dbReference type="CDD" id="cd00090">
    <property type="entry name" value="HTH_ARSR"/>
    <property type="match status" value="1"/>
</dbReference>
<accession>A0A0K9Z030</accession>
<keyword evidence="1" id="KW-0805">Transcription regulation</keyword>
<reference evidence="7" key="1">
    <citation type="submission" date="2015-07" db="EMBL/GenBank/DDBJ databases">
        <title>Genome sequencing project for genomic taxonomy and phylogenomics of Bacillus-like bacteria.</title>
        <authorList>
            <person name="Liu B."/>
            <person name="Wang J."/>
            <person name="Zhu Y."/>
            <person name="Liu G."/>
            <person name="Chen Q."/>
            <person name="Chen Z."/>
            <person name="Lan J."/>
            <person name="Che J."/>
            <person name="Ge C."/>
            <person name="Shi H."/>
            <person name="Pan Z."/>
            <person name="Liu X."/>
        </authorList>
    </citation>
    <scope>NUCLEOTIDE SEQUENCE [LARGE SCALE GENOMIC DNA]</scope>
    <source>
        <strain evidence="7">DSM 9887</strain>
    </source>
</reference>
<dbReference type="Proteomes" id="UP000319578">
    <property type="component" value="Unassembled WGS sequence"/>
</dbReference>
<dbReference type="InterPro" id="IPR000485">
    <property type="entry name" value="AsnC-type_HTH_dom"/>
</dbReference>
<name>A0A0K9Z030_9BACL</name>
<evidence type="ECO:0000256" key="2">
    <source>
        <dbReference type="ARBA" id="ARBA00023125"/>
    </source>
</evidence>
<evidence type="ECO:0000256" key="1">
    <source>
        <dbReference type="ARBA" id="ARBA00023015"/>
    </source>
</evidence>
<comment type="caution">
    <text evidence="6">The sequence shown here is derived from an EMBL/GenBank/DDBJ whole genome shotgun (WGS) entry which is preliminary data.</text>
</comment>
<dbReference type="PANTHER" id="PTHR43413:SF6">
    <property type="entry name" value="REGULATORY PROTEIN ASNC"/>
    <property type="match status" value="1"/>
</dbReference>
<dbReference type="STRING" id="54915.ADS79_00695"/>
<dbReference type="PROSITE" id="PS00519">
    <property type="entry name" value="HTH_ASNC_1"/>
    <property type="match status" value="1"/>
</dbReference>
<dbReference type="EMBL" id="BJON01000006">
    <property type="protein sequence ID" value="GED68163.1"/>
    <property type="molecule type" value="Genomic_DNA"/>
</dbReference>
<dbReference type="InterPro" id="IPR019887">
    <property type="entry name" value="Tscrpt_reg_AsnC/Lrp_C"/>
</dbReference>
<dbReference type="SMART" id="SM00344">
    <property type="entry name" value="HTH_ASNC"/>
    <property type="match status" value="1"/>
</dbReference>
<dbReference type="PATRIC" id="fig|54915.3.peg.5279"/>